<feature type="transmembrane region" description="Helical" evidence="1">
    <location>
        <begin position="41"/>
        <end position="62"/>
    </location>
</feature>
<dbReference type="RefSeq" id="WP_073076011.1">
    <property type="nucleotide sequence ID" value="NZ_FQXV01000001.1"/>
</dbReference>
<accession>A0A1M5UDV4</accession>
<keyword evidence="1" id="KW-0472">Membrane</keyword>
<keyword evidence="1" id="KW-1133">Transmembrane helix</keyword>
<evidence type="ECO:0000313" key="2">
    <source>
        <dbReference type="EMBL" id="SHH61101.1"/>
    </source>
</evidence>
<keyword evidence="1" id="KW-0812">Transmembrane</keyword>
<dbReference type="STRING" id="1123282.SAMN02745823_00469"/>
<evidence type="ECO:0000256" key="1">
    <source>
        <dbReference type="SAM" id="Phobius"/>
    </source>
</evidence>
<dbReference type="EMBL" id="FQXV01000001">
    <property type="protein sequence ID" value="SHH61101.1"/>
    <property type="molecule type" value="Genomic_DNA"/>
</dbReference>
<organism evidence="2 3">
    <name type="scientific">Sporobacter termitidis DSM 10068</name>
    <dbReference type="NCBI Taxonomy" id="1123282"/>
    <lineage>
        <taxon>Bacteria</taxon>
        <taxon>Bacillati</taxon>
        <taxon>Bacillota</taxon>
        <taxon>Clostridia</taxon>
        <taxon>Eubacteriales</taxon>
        <taxon>Oscillospiraceae</taxon>
        <taxon>Sporobacter</taxon>
    </lineage>
</organism>
<feature type="transmembrane region" description="Helical" evidence="1">
    <location>
        <begin position="12"/>
        <end position="35"/>
    </location>
</feature>
<keyword evidence="3" id="KW-1185">Reference proteome</keyword>
<gene>
    <name evidence="2" type="ORF">SAMN02745823_00469</name>
</gene>
<name>A0A1M5UDV4_9FIRM</name>
<proteinExistence type="predicted"/>
<evidence type="ECO:0000313" key="3">
    <source>
        <dbReference type="Proteomes" id="UP000183995"/>
    </source>
</evidence>
<dbReference type="AlphaFoldDB" id="A0A1M5UDV4"/>
<dbReference type="Proteomes" id="UP000183995">
    <property type="component" value="Unassembled WGS sequence"/>
</dbReference>
<protein>
    <submittedName>
        <fullName evidence="2">Uncharacterized protein</fullName>
    </submittedName>
</protein>
<reference evidence="2 3" key="1">
    <citation type="submission" date="2016-11" db="EMBL/GenBank/DDBJ databases">
        <authorList>
            <person name="Jaros S."/>
            <person name="Januszkiewicz K."/>
            <person name="Wedrychowicz H."/>
        </authorList>
    </citation>
    <scope>NUCLEOTIDE SEQUENCE [LARGE SCALE GENOMIC DNA]</scope>
    <source>
        <strain evidence="2 3">DSM 10068</strain>
    </source>
</reference>
<sequence>MEKLKAKIILIIDSYLVNLVVAAITTAVSLVIPIIKTFLTTYISQSLIVAATLVLILTFICFDICKRKVFYRTVYLKKGEIKRKYIKYNYNLTVINREHMRCTFNISFINPRCSFDNDTFRFKWNGSRYEFRVNGYETEKIENHSGFNEYLIRFPRMIMKGQPVDLEIDIDLYDREHTALPEMQYNVNHPTKNLRMELNFPSNMNLRYITSQCLVSNSDYAVYSETLDVTKRRFVVQKKNPLFLHKYKLRWQYTE</sequence>